<protein>
    <submittedName>
        <fullName evidence="1">Uncharacterized protein</fullName>
    </submittedName>
</protein>
<keyword evidence="2" id="KW-1185">Reference proteome</keyword>
<accession>A0A9P5XGQ8</accession>
<dbReference type="EMBL" id="MU151136">
    <property type="protein sequence ID" value="KAF9449240.1"/>
    <property type="molecule type" value="Genomic_DNA"/>
</dbReference>
<gene>
    <name evidence="1" type="ORF">P691DRAFT_812766</name>
</gene>
<comment type="caution">
    <text evidence="1">The sequence shown here is derived from an EMBL/GenBank/DDBJ whole genome shotgun (WGS) entry which is preliminary data.</text>
</comment>
<reference evidence="1" key="1">
    <citation type="submission" date="2020-11" db="EMBL/GenBank/DDBJ databases">
        <authorList>
            <consortium name="DOE Joint Genome Institute"/>
            <person name="Ahrendt S."/>
            <person name="Riley R."/>
            <person name="Andreopoulos W."/>
            <person name="Labutti K."/>
            <person name="Pangilinan J."/>
            <person name="Ruiz-Duenas F.J."/>
            <person name="Barrasa J.M."/>
            <person name="Sanchez-Garcia M."/>
            <person name="Camarero S."/>
            <person name="Miyauchi S."/>
            <person name="Serrano A."/>
            <person name="Linde D."/>
            <person name="Babiker R."/>
            <person name="Drula E."/>
            <person name="Ayuso-Fernandez I."/>
            <person name="Pacheco R."/>
            <person name="Padilla G."/>
            <person name="Ferreira P."/>
            <person name="Barriuso J."/>
            <person name="Kellner H."/>
            <person name="Castanera R."/>
            <person name="Alfaro M."/>
            <person name="Ramirez L."/>
            <person name="Pisabarro A.G."/>
            <person name="Kuo A."/>
            <person name="Tritt A."/>
            <person name="Lipzen A."/>
            <person name="He G."/>
            <person name="Yan M."/>
            <person name="Ng V."/>
            <person name="Cullen D."/>
            <person name="Martin F."/>
            <person name="Rosso M.-N."/>
            <person name="Henrissat B."/>
            <person name="Hibbett D."/>
            <person name="Martinez A.T."/>
            <person name="Grigoriev I.V."/>
        </authorList>
    </citation>
    <scope>NUCLEOTIDE SEQUENCE</scope>
    <source>
        <strain evidence="1">MF-IS2</strain>
    </source>
</reference>
<evidence type="ECO:0000313" key="1">
    <source>
        <dbReference type="EMBL" id="KAF9449240.1"/>
    </source>
</evidence>
<name>A0A9P5XGQ8_9AGAR</name>
<sequence>MKFIFAALTATTAVLVITTPFIHGTPLGRSFVMREDPGPPPELAPQLPGGCLFICSPDPFPCRKGWSTQQTGACLVCCPPTG</sequence>
<proteinExistence type="predicted"/>
<organism evidence="1 2">
    <name type="scientific">Macrolepiota fuliginosa MF-IS2</name>
    <dbReference type="NCBI Taxonomy" id="1400762"/>
    <lineage>
        <taxon>Eukaryota</taxon>
        <taxon>Fungi</taxon>
        <taxon>Dikarya</taxon>
        <taxon>Basidiomycota</taxon>
        <taxon>Agaricomycotina</taxon>
        <taxon>Agaricomycetes</taxon>
        <taxon>Agaricomycetidae</taxon>
        <taxon>Agaricales</taxon>
        <taxon>Agaricineae</taxon>
        <taxon>Agaricaceae</taxon>
        <taxon>Macrolepiota</taxon>
    </lineage>
</organism>
<evidence type="ECO:0000313" key="2">
    <source>
        <dbReference type="Proteomes" id="UP000807342"/>
    </source>
</evidence>
<dbReference type="Proteomes" id="UP000807342">
    <property type="component" value="Unassembled WGS sequence"/>
</dbReference>
<dbReference type="AlphaFoldDB" id="A0A9P5XGQ8"/>